<feature type="transmembrane region" description="Helical" evidence="7">
    <location>
        <begin position="47"/>
        <end position="67"/>
    </location>
</feature>
<comment type="similarity">
    <text evidence="2">Belongs to the DoxX family.</text>
</comment>
<gene>
    <name evidence="8" type="ORF">ACIBG2_27240</name>
</gene>
<evidence type="ECO:0000256" key="4">
    <source>
        <dbReference type="ARBA" id="ARBA00022692"/>
    </source>
</evidence>
<keyword evidence="6 7" id="KW-0472">Membrane</keyword>
<comment type="subcellular location">
    <subcellularLocation>
        <location evidence="1">Cell membrane</location>
        <topology evidence="1">Multi-pass membrane protein</topology>
    </subcellularLocation>
</comment>
<proteinExistence type="inferred from homology"/>
<keyword evidence="9" id="KW-1185">Reference proteome</keyword>
<accession>A0ABW7YZE6</accession>
<feature type="transmembrane region" description="Helical" evidence="7">
    <location>
        <begin position="7"/>
        <end position="27"/>
    </location>
</feature>
<keyword evidence="3" id="KW-1003">Cell membrane</keyword>
<dbReference type="EMBL" id="JBITGY010000007">
    <property type="protein sequence ID" value="MFI6501101.1"/>
    <property type="molecule type" value="Genomic_DNA"/>
</dbReference>
<evidence type="ECO:0000256" key="2">
    <source>
        <dbReference type="ARBA" id="ARBA00006679"/>
    </source>
</evidence>
<dbReference type="InterPro" id="IPR032808">
    <property type="entry name" value="DoxX"/>
</dbReference>
<protein>
    <submittedName>
        <fullName evidence="8">DoxX family protein</fullName>
    </submittedName>
</protein>
<feature type="transmembrane region" description="Helical" evidence="7">
    <location>
        <begin position="74"/>
        <end position="93"/>
    </location>
</feature>
<dbReference type="PANTHER" id="PTHR33452">
    <property type="entry name" value="OXIDOREDUCTASE CATD-RELATED"/>
    <property type="match status" value="1"/>
</dbReference>
<evidence type="ECO:0000313" key="9">
    <source>
        <dbReference type="Proteomes" id="UP001612741"/>
    </source>
</evidence>
<dbReference type="InterPro" id="IPR051907">
    <property type="entry name" value="DoxX-like_oxidoreductase"/>
</dbReference>
<keyword evidence="5 7" id="KW-1133">Transmembrane helix</keyword>
<dbReference type="Pfam" id="PF07681">
    <property type="entry name" value="DoxX"/>
    <property type="match status" value="1"/>
</dbReference>
<keyword evidence="4 7" id="KW-0812">Transmembrane</keyword>
<evidence type="ECO:0000313" key="8">
    <source>
        <dbReference type="EMBL" id="MFI6501101.1"/>
    </source>
</evidence>
<reference evidence="8 9" key="1">
    <citation type="submission" date="2024-10" db="EMBL/GenBank/DDBJ databases">
        <title>The Natural Products Discovery Center: Release of the First 8490 Sequenced Strains for Exploring Actinobacteria Biosynthetic Diversity.</title>
        <authorList>
            <person name="Kalkreuter E."/>
            <person name="Kautsar S.A."/>
            <person name="Yang D."/>
            <person name="Bader C.D."/>
            <person name="Teijaro C.N."/>
            <person name="Fluegel L."/>
            <person name="Davis C.M."/>
            <person name="Simpson J.R."/>
            <person name="Lauterbach L."/>
            <person name="Steele A.D."/>
            <person name="Gui C."/>
            <person name="Meng S."/>
            <person name="Li G."/>
            <person name="Viehrig K."/>
            <person name="Ye F."/>
            <person name="Su P."/>
            <person name="Kiefer A.F."/>
            <person name="Nichols A."/>
            <person name="Cepeda A.J."/>
            <person name="Yan W."/>
            <person name="Fan B."/>
            <person name="Jiang Y."/>
            <person name="Adhikari A."/>
            <person name="Zheng C.-J."/>
            <person name="Schuster L."/>
            <person name="Cowan T.M."/>
            <person name="Smanski M.J."/>
            <person name="Chevrette M.G."/>
            <person name="De Carvalho L.P.S."/>
            <person name="Shen B."/>
        </authorList>
    </citation>
    <scope>NUCLEOTIDE SEQUENCE [LARGE SCALE GENOMIC DNA]</scope>
    <source>
        <strain evidence="8 9">NPDC050545</strain>
    </source>
</reference>
<evidence type="ECO:0000256" key="3">
    <source>
        <dbReference type="ARBA" id="ARBA00022475"/>
    </source>
</evidence>
<evidence type="ECO:0000256" key="5">
    <source>
        <dbReference type="ARBA" id="ARBA00022989"/>
    </source>
</evidence>
<dbReference type="PANTHER" id="PTHR33452:SF1">
    <property type="entry name" value="INNER MEMBRANE PROTEIN YPHA-RELATED"/>
    <property type="match status" value="1"/>
</dbReference>
<feature type="transmembrane region" description="Helical" evidence="7">
    <location>
        <begin position="105"/>
        <end position="126"/>
    </location>
</feature>
<evidence type="ECO:0000256" key="1">
    <source>
        <dbReference type="ARBA" id="ARBA00004651"/>
    </source>
</evidence>
<name>A0ABW7YZE6_9ACTN</name>
<dbReference type="Proteomes" id="UP001612741">
    <property type="component" value="Unassembled WGS sequence"/>
</dbReference>
<evidence type="ECO:0000256" key="6">
    <source>
        <dbReference type="ARBA" id="ARBA00023136"/>
    </source>
</evidence>
<organism evidence="8 9">
    <name type="scientific">Nonomuraea typhae</name>
    <dbReference type="NCBI Taxonomy" id="2603600"/>
    <lineage>
        <taxon>Bacteria</taxon>
        <taxon>Bacillati</taxon>
        <taxon>Actinomycetota</taxon>
        <taxon>Actinomycetes</taxon>
        <taxon>Streptosporangiales</taxon>
        <taxon>Streptosporangiaceae</taxon>
        <taxon>Nonomuraea</taxon>
    </lineage>
</organism>
<dbReference type="RefSeq" id="WP_397085413.1">
    <property type="nucleotide sequence ID" value="NZ_JBITGY010000007.1"/>
</dbReference>
<evidence type="ECO:0000256" key="7">
    <source>
        <dbReference type="SAM" id="Phobius"/>
    </source>
</evidence>
<sequence>MIDQIRPYTLLIGRVVLGAVFLVHGLQKFTGGIAGTTAFFEKIGVPLPGVAAPVVAVLEVGGGLALILGAALPIVGVLLAVDMIGALILVHLPNGFLVSDGGYEFVVTLAAFSLVIGFSDGGALAVDSVWRRKRALSPVR</sequence>
<comment type="caution">
    <text evidence="8">The sequence shown here is derived from an EMBL/GenBank/DDBJ whole genome shotgun (WGS) entry which is preliminary data.</text>
</comment>